<evidence type="ECO:0008006" key="3">
    <source>
        <dbReference type="Google" id="ProtNLM"/>
    </source>
</evidence>
<evidence type="ECO:0000313" key="1">
    <source>
        <dbReference type="EMBL" id="KAB0804626.1"/>
    </source>
</evidence>
<sequence length="659" mass="74715">MIDVVPSRRPQIQKMWLFMRQTVIPEEEDIVHFRRLRDVVGTIQTRLLQQNVNSHHVAAIANNPQSQPLDLCVKHPPQPSVSASHAKPKRKHTAPCVNNILNPQPSTSRLQPTAPIVPCVNNLNSEPSTSALQPLSDQVGRGVPQRFSVLSEGERLIKKFNLTAQQLMIKFNNAESNEAPLEWLKKSLAALINYVTKRRSVSDRIGLMLTNSEFPDNPLGFSFRRVDQLNANVMLKTLEKVMQSNRTFFASAALRIDVSLITLPNGQGRKRMTGVTFAAFSQQKHGIILINNDDTLCLARALATALAFRNNDPEFELMRAGFPIQGQRAEALCVAADVDLSAGGTIEHIRQFQDYLTDFTIVVYNHRLGKTTYFEGPRSPQRQVLNLIFENDHYNVITSLTSAFSCGYFCESCRIRMSRREQHKNCKYICPCCHTTPPCNKDAENIKCAACNRDFRGLECYRYHKDQNLCTKVRRCRACLTTVWKEKKPHKCGVKRCITCQADRPIRHLCYMAKNTPDQKKLSKDFVFVFYDFECRQDDQFENRGDTFVHVPNLCVAQQLCKSCIKTNTDINILCDKCGPRQHIFKQDPVNELLNFVSTLARKNRDVVAIAHNSKGYDSIFILKEMMKTPSAWNPEIIATGTKITSLSSAIFSAVCLSL</sequence>
<dbReference type="PANTHER" id="PTHR33568:SF3">
    <property type="entry name" value="DNA-DIRECTED DNA POLYMERASE"/>
    <property type="match status" value="1"/>
</dbReference>
<dbReference type="PANTHER" id="PTHR33568">
    <property type="entry name" value="DNA POLYMERASE"/>
    <property type="match status" value="1"/>
</dbReference>
<keyword evidence="2" id="KW-1185">Reference proteome</keyword>
<organism evidence="1 2">
    <name type="scientific">Photinus pyralis</name>
    <name type="common">Common eastern firefly</name>
    <name type="synonym">Lampyris pyralis</name>
    <dbReference type="NCBI Taxonomy" id="7054"/>
    <lineage>
        <taxon>Eukaryota</taxon>
        <taxon>Metazoa</taxon>
        <taxon>Ecdysozoa</taxon>
        <taxon>Arthropoda</taxon>
        <taxon>Hexapoda</taxon>
        <taxon>Insecta</taxon>
        <taxon>Pterygota</taxon>
        <taxon>Neoptera</taxon>
        <taxon>Endopterygota</taxon>
        <taxon>Coleoptera</taxon>
        <taxon>Polyphaga</taxon>
        <taxon>Elateriformia</taxon>
        <taxon>Elateroidea</taxon>
        <taxon>Lampyridae</taxon>
        <taxon>Lampyrinae</taxon>
        <taxon>Photinus</taxon>
    </lineage>
</organism>
<name>A0A5N4B4Y7_PHOPY</name>
<protein>
    <recommendedName>
        <fullName evidence="3">DNA-directed DNA polymerase</fullName>
    </recommendedName>
</protein>
<evidence type="ECO:0000313" key="2">
    <source>
        <dbReference type="Proteomes" id="UP000327044"/>
    </source>
</evidence>
<proteinExistence type="predicted"/>
<dbReference type="AlphaFoldDB" id="A0A5N4B4Y7"/>
<accession>A0A5N4B4Y7</accession>
<dbReference type="InParanoid" id="A0A5N4B4Y7"/>
<reference evidence="1 2" key="1">
    <citation type="journal article" date="2018" name="Elife">
        <title>Firefly genomes illuminate parallel origins of bioluminescence in beetles.</title>
        <authorList>
            <person name="Fallon T.R."/>
            <person name="Lower S.E."/>
            <person name="Chang C.H."/>
            <person name="Bessho-Uehara M."/>
            <person name="Martin G.J."/>
            <person name="Bewick A.J."/>
            <person name="Behringer M."/>
            <person name="Debat H.J."/>
            <person name="Wong I."/>
            <person name="Day J.C."/>
            <person name="Suvorov A."/>
            <person name="Silva C.J."/>
            <person name="Stanger-Hall K.F."/>
            <person name="Hall D.W."/>
            <person name="Schmitz R.J."/>
            <person name="Nelson D.R."/>
            <person name="Lewis S.M."/>
            <person name="Shigenobu S."/>
            <person name="Bybee S.M."/>
            <person name="Larracuente A.M."/>
            <person name="Oba Y."/>
            <person name="Weng J.K."/>
        </authorList>
    </citation>
    <scope>NUCLEOTIDE SEQUENCE [LARGE SCALE GENOMIC DNA]</scope>
    <source>
        <strain evidence="1">1611_PpyrPB1</strain>
        <tissue evidence="1">Whole body</tissue>
    </source>
</reference>
<dbReference type="Proteomes" id="UP000327044">
    <property type="component" value="Unassembled WGS sequence"/>
</dbReference>
<comment type="caution">
    <text evidence="1">The sequence shown here is derived from an EMBL/GenBank/DDBJ whole genome shotgun (WGS) entry which is preliminary data.</text>
</comment>
<dbReference type="EMBL" id="VVIM01000001">
    <property type="protein sequence ID" value="KAB0804626.1"/>
    <property type="molecule type" value="Genomic_DNA"/>
</dbReference>
<gene>
    <name evidence="1" type="ORF">PPYR_01596</name>
</gene>